<dbReference type="SUPFAM" id="SSF53720">
    <property type="entry name" value="ALDH-like"/>
    <property type="match status" value="1"/>
</dbReference>
<sequence length="505" mass="53736">MPNLYIDGHWTSGSAGTAPVVNPYDASVVTEVDQAGTDDVDRAVAAARAAFDSGPWRATTAGERGAILGRIAEMLQRDKEKIARTETLDTGKTLAESRIDVDDVTAVFRYYSGLADKDAGRVVDTGNADVVARVVHEPVGVCALITPWNYPLLQLSWKVAPAIAAGNTMVIKPSEVTPLTSITLVELCEEAGIPPGVVNILLGDGPSVGAPLTSHPDVDMVSFTGGLSTGQAIIRASAETVKRTAVELGGKNPNIVFADTDLELAVDYVMLAVFLHSGQVCSAGARLIVEESIADAVVDEVVRRASYIRQGNGLDDGVEVGPLVSAAHLAKIEDFVASARAEGATIRCGGTRPDDPSLKNGFFFLPTVITDVTRDMRVIREETFGPLLTVERFTTEAEAIELGNDTHYGLAGAVFTQDMGRAHRVSSALRHGTVWINDFHPYFPGAEWGGMGRSGNGRELGPTGLAEYQEIKHVWNNTAPEPQRWFSGTPASGVTQRHSHEGDPA</sequence>
<evidence type="ECO:0000313" key="10">
    <source>
        <dbReference type="Proteomes" id="UP000295560"/>
    </source>
</evidence>
<dbReference type="Gene3D" id="3.40.309.10">
    <property type="entry name" value="Aldehyde Dehydrogenase, Chain A, domain 2"/>
    <property type="match status" value="1"/>
</dbReference>
<evidence type="ECO:0000256" key="3">
    <source>
        <dbReference type="ARBA" id="ARBA00023027"/>
    </source>
</evidence>
<dbReference type="PROSITE" id="PS00687">
    <property type="entry name" value="ALDEHYDE_DEHYDR_GLU"/>
    <property type="match status" value="1"/>
</dbReference>
<evidence type="ECO:0000256" key="2">
    <source>
        <dbReference type="ARBA" id="ARBA00023002"/>
    </source>
</evidence>
<feature type="active site" evidence="5">
    <location>
        <position position="247"/>
    </location>
</feature>
<dbReference type="InterPro" id="IPR016162">
    <property type="entry name" value="Ald_DH_N"/>
</dbReference>
<keyword evidence="3" id="KW-0520">NAD</keyword>
<dbReference type="Pfam" id="PF00171">
    <property type="entry name" value="Aldedh"/>
    <property type="match status" value="1"/>
</dbReference>
<dbReference type="InterPro" id="IPR015590">
    <property type="entry name" value="Aldehyde_DH_dom"/>
</dbReference>
<comment type="similarity">
    <text evidence="1 6">Belongs to the aldehyde dehydrogenase family.</text>
</comment>
<dbReference type="AlphaFoldDB" id="A0A4R1HGH0"/>
<dbReference type="PANTHER" id="PTHR43860">
    <property type="entry name" value="BETAINE ALDEHYDE DEHYDROGENASE"/>
    <property type="match status" value="1"/>
</dbReference>
<dbReference type="EMBL" id="SMFZ01000002">
    <property type="protein sequence ID" value="TCK21274.1"/>
    <property type="molecule type" value="Genomic_DNA"/>
</dbReference>
<evidence type="ECO:0000256" key="5">
    <source>
        <dbReference type="PROSITE-ProRule" id="PRU10007"/>
    </source>
</evidence>
<reference evidence="9 10" key="1">
    <citation type="submission" date="2019-03" db="EMBL/GenBank/DDBJ databases">
        <title>Sequencing the genomes of 1000 actinobacteria strains.</title>
        <authorList>
            <person name="Klenk H.-P."/>
        </authorList>
    </citation>
    <scope>NUCLEOTIDE SEQUENCE [LARGE SCALE GENOMIC DNA]</scope>
    <source>
        <strain evidence="9 10">DSM 44969</strain>
    </source>
</reference>
<evidence type="ECO:0000256" key="1">
    <source>
        <dbReference type="ARBA" id="ARBA00009986"/>
    </source>
</evidence>
<dbReference type="Proteomes" id="UP000295560">
    <property type="component" value="Unassembled WGS sequence"/>
</dbReference>
<dbReference type="InterPro" id="IPR016161">
    <property type="entry name" value="Ald_DH/histidinol_DH"/>
</dbReference>
<dbReference type="FunFam" id="3.40.605.10:FF:000007">
    <property type="entry name" value="NAD/NADP-dependent betaine aldehyde dehydrogenase"/>
    <property type="match status" value="1"/>
</dbReference>
<accession>A0A4R1HGH0</accession>
<organism evidence="9 10">
    <name type="scientific">Pseudonocardia endophytica</name>
    <dbReference type="NCBI Taxonomy" id="401976"/>
    <lineage>
        <taxon>Bacteria</taxon>
        <taxon>Bacillati</taxon>
        <taxon>Actinomycetota</taxon>
        <taxon>Actinomycetes</taxon>
        <taxon>Pseudonocardiales</taxon>
        <taxon>Pseudonocardiaceae</taxon>
        <taxon>Pseudonocardia</taxon>
    </lineage>
</organism>
<feature type="region of interest" description="Disordered" evidence="7">
    <location>
        <begin position="479"/>
        <end position="505"/>
    </location>
</feature>
<keyword evidence="10" id="KW-1185">Reference proteome</keyword>
<evidence type="ECO:0000256" key="4">
    <source>
        <dbReference type="ARBA" id="ARBA00037921"/>
    </source>
</evidence>
<evidence type="ECO:0000256" key="7">
    <source>
        <dbReference type="SAM" id="MobiDB-lite"/>
    </source>
</evidence>
<evidence type="ECO:0000256" key="6">
    <source>
        <dbReference type="RuleBase" id="RU003345"/>
    </source>
</evidence>
<dbReference type="InterPro" id="IPR029510">
    <property type="entry name" value="Ald_DH_CS_GLU"/>
</dbReference>
<dbReference type="InterPro" id="IPR016163">
    <property type="entry name" value="Ald_DH_C"/>
</dbReference>
<dbReference type="OrthoDB" id="6882680at2"/>
<evidence type="ECO:0000259" key="8">
    <source>
        <dbReference type="Pfam" id="PF00171"/>
    </source>
</evidence>
<gene>
    <name evidence="9" type="ORF">EV378_5255</name>
</gene>
<protein>
    <submittedName>
        <fullName evidence="9">Betaine-aldehyde dehydrogenase</fullName>
    </submittedName>
</protein>
<keyword evidence="2 6" id="KW-0560">Oxidoreductase</keyword>
<dbReference type="InterPro" id="IPR016160">
    <property type="entry name" value="Ald_DH_CS_CYS"/>
</dbReference>
<dbReference type="FunFam" id="3.40.309.10:FF:000012">
    <property type="entry name" value="Betaine aldehyde dehydrogenase"/>
    <property type="match status" value="1"/>
</dbReference>
<dbReference type="Gene3D" id="3.40.605.10">
    <property type="entry name" value="Aldehyde Dehydrogenase, Chain A, domain 1"/>
    <property type="match status" value="1"/>
</dbReference>
<dbReference type="GO" id="GO:0016620">
    <property type="term" value="F:oxidoreductase activity, acting on the aldehyde or oxo group of donors, NAD or NADP as acceptor"/>
    <property type="evidence" value="ECO:0007669"/>
    <property type="project" value="InterPro"/>
</dbReference>
<comment type="caution">
    <text evidence="9">The sequence shown here is derived from an EMBL/GenBank/DDBJ whole genome shotgun (WGS) entry which is preliminary data.</text>
</comment>
<dbReference type="RefSeq" id="WP_132430042.1">
    <property type="nucleotide sequence ID" value="NZ_SMFZ01000002.1"/>
</dbReference>
<comment type="pathway">
    <text evidence="4">Amine and polyamine biosynthesis; betaine biosynthesis via choline pathway; betaine from betaine aldehyde: step 1/1.</text>
</comment>
<name>A0A4R1HGH0_PSEEN</name>
<dbReference type="PANTHER" id="PTHR43860:SF2">
    <property type="entry name" value="BETAINE ALDEHYDE DEHYDROGENASE-RELATED"/>
    <property type="match status" value="1"/>
</dbReference>
<dbReference type="PROSITE" id="PS00070">
    <property type="entry name" value="ALDEHYDE_DEHYDR_CYS"/>
    <property type="match status" value="1"/>
</dbReference>
<feature type="domain" description="Aldehyde dehydrogenase" evidence="8">
    <location>
        <begin position="10"/>
        <end position="474"/>
    </location>
</feature>
<proteinExistence type="inferred from homology"/>
<evidence type="ECO:0000313" key="9">
    <source>
        <dbReference type="EMBL" id="TCK21274.1"/>
    </source>
</evidence>